<evidence type="ECO:0000256" key="1">
    <source>
        <dbReference type="SAM" id="Phobius"/>
    </source>
</evidence>
<accession>A0ABU2M5T3</accession>
<sequence length="93" mass="9828">MNTLLASAAANTTTFTLDKYTVTPGVLGFLVIFFIGVCLYLLMRSMTSRLNAVRGVRTIDEPVDVAAAPILIEADTPQAPKNPADTADGEAKA</sequence>
<feature type="transmembrane region" description="Helical" evidence="1">
    <location>
        <begin position="20"/>
        <end position="42"/>
    </location>
</feature>
<proteinExistence type="predicted"/>
<gene>
    <name evidence="2" type="ORF">RM479_05885</name>
</gene>
<dbReference type="EMBL" id="JAVREP010000002">
    <property type="protein sequence ID" value="MDT0327939.1"/>
    <property type="molecule type" value="Genomic_DNA"/>
</dbReference>
<protein>
    <submittedName>
        <fullName evidence="2">Uncharacterized protein</fullName>
    </submittedName>
</protein>
<reference evidence="3" key="1">
    <citation type="submission" date="2023-07" db="EMBL/GenBank/DDBJ databases">
        <title>30 novel species of actinomycetes from the DSMZ collection.</title>
        <authorList>
            <person name="Nouioui I."/>
        </authorList>
    </citation>
    <scope>NUCLEOTIDE SEQUENCE [LARGE SCALE GENOMIC DNA]</scope>
    <source>
        <strain evidence="3">DSM 44743</strain>
    </source>
</reference>
<evidence type="ECO:0000313" key="3">
    <source>
        <dbReference type="Proteomes" id="UP001183390"/>
    </source>
</evidence>
<keyword evidence="1" id="KW-0472">Membrane</keyword>
<keyword evidence="3" id="KW-1185">Reference proteome</keyword>
<name>A0ABU2M5T3_9ACTN</name>
<organism evidence="2 3">
    <name type="scientific">Nocardiopsis lambiniae</name>
    <dbReference type="NCBI Taxonomy" id="3075539"/>
    <lineage>
        <taxon>Bacteria</taxon>
        <taxon>Bacillati</taxon>
        <taxon>Actinomycetota</taxon>
        <taxon>Actinomycetes</taxon>
        <taxon>Streptosporangiales</taxon>
        <taxon>Nocardiopsidaceae</taxon>
        <taxon>Nocardiopsis</taxon>
    </lineage>
</organism>
<evidence type="ECO:0000313" key="2">
    <source>
        <dbReference type="EMBL" id="MDT0327939.1"/>
    </source>
</evidence>
<keyword evidence="1" id="KW-1133">Transmembrane helix</keyword>
<keyword evidence="1" id="KW-0812">Transmembrane</keyword>
<dbReference type="Proteomes" id="UP001183390">
    <property type="component" value="Unassembled WGS sequence"/>
</dbReference>
<comment type="caution">
    <text evidence="2">The sequence shown here is derived from an EMBL/GenBank/DDBJ whole genome shotgun (WGS) entry which is preliminary data.</text>
</comment>
<dbReference type="RefSeq" id="WP_311510684.1">
    <property type="nucleotide sequence ID" value="NZ_JAVREP010000002.1"/>
</dbReference>